<keyword evidence="3" id="KW-0547">Nucleotide-binding</keyword>
<dbReference type="GO" id="GO:0140359">
    <property type="term" value="F:ABC-type transporter activity"/>
    <property type="evidence" value="ECO:0007669"/>
    <property type="project" value="InterPro"/>
</dbReference>
<evidence type="ECO:0000259" key="5">
    <source>
        <dbReference type="PROSITE" id="PS50893"/>
    </source>
</evidence>
<proteinExistence type="inferred from homology"/>
<dbReference type="CDD" id="cd03220">
    <property type="entry name" value="ABC_KpsT_Wzt"/>
    <property type="match status" value="1"/>
</dbReference>
<dbReference type="PANTHER" id="PTHR46743">
    <property type="entry name" value="TEICHOIC ACIDS EXPORT ATP-BINDING PROTEIN TAGH"/>
    <property type="match status" value="1"/>
</dbReference>
<dbReference type="GO" id="GO:0016020">
    <property type="term" value="C:membrane"/>
    <property type="evidence" value="ECO:0007669"/>
    <property type="project" value="InterPro"/>
</dbReference>
<reference evidence="6" key="1">
    <citation type="journal article" date="2014" name="Genome Biol. Evol.">
        <title>Pangenome evidence for extensive interdomain horizontal transfer affecting lineage core and shell genes in uncultured planktonic thaumarchaeota and euryarchaeota.</title>
        <authorList>
            <person name="Deschamps P."/>
            <person name="Zivanovic Y."/>
            <person name="Moreira D."/>
            <person name="Rodriguez-Valera F."/>
            <person name="Lopez-Garcia P."/>
        </authorList>
    </citation>
    <scope>NUCLEOTIDE SEQUENCE</scope>
</reference>
<evidence type="ECO:0000313" key="6">
    <source>
        <dbReference type="EMBL" id="AIF16786.1"/>
    </source>
</evidence>
<dbReference type="InterPro" id="IPR015860">
    <property type="entry name" value="ABC_transpr_TagH-like"/>
</dbReference>
<dbReference type="SUPFAM" id="SSF52540">
    <property type="entry name" value="P-loop containing nucleoside triphosphate hydrolases"/>
    <property type="match status" value="1"/>
</dbReference>
<dbReference type="Pfam" id="PF00005">
    <property type="entry name" value="ABC_tran"/>
    <property type="match status" value="1"/>
</dbReference>
<dbReference type="InterPro" id="IPR017871">
    <property type="entry name" value="ABC_transporter-like_CS"/>
</dbReference>
<dbReference type="InterPro" id="IPR003439">
    <property type="entry name" value="ABC_transporter-like_ATP-bd"/>
</dbReference>
<keyword evidence="2" id="KW-0813">Transport</keyword>
<accession>A0A075HK62</accession>
<dbReference type="SMART" id="SM00382">
    <property type="entry name" value="AAA"/>
    <property type="match status" value="1"/>
</dbReference>
<sequence>MSDYAVSVKNVSKKFKLFHEKRDSIYESAAGFFQKKRHSEILQALDDVSFNVKHGEIFGIIGRNGDGKTTLLRIISKIYSPDSGSVDVKGRVIPILSLGLGFHPELTAISNIYQSSILLGFKKEHISKRANDIIKFAELERFADTKIKNFSAGMQMRLAFATSVLVDPDVLILDEVFAVGDINFQKKCFDTIMSFKKRGKAIIFVSHDMAPISNFCDTVMFLKEGKVGKIGSPKESIAAFQDYLAEHPEINPKGNISSSV</sequence>
<dbReference type="AlphaFoldDB" id="A0A075HK62"/>
<dbReference type="GO" id="GO:0005524">
    <property type="term" value="F:ATP binding"/>
    <property type="evidence" value="ECO:0007669"/>
    <property type="project" value="UniProtKB-KW"/>
</dbReference>
<organism evidence="6">
    <name type="scientific">uncultured marine thaumarchaeote KM3_74_H09</name>
    <dbReference type="NCBI Taxonomy" id="1456276"/>
    <lineage>
        <taxon>Archaea</taxon>
        <taxon>Nitrososphaerota</taxon>
        <taxon>environmental samples</taxon>
    </lineage>
</organism>
<protein>
    <submittedName>
        <fullName evidence="6">ABC transporter related protein (ABC-2.A)</fullName>
    </submittedName>
</protein>
<dbReference type="InterPro" id="IPR003593">
    <property type="entry name" value="AAA+_ATPase"/>
</dbReference>
<evidence type="ECO:0000256" key="4">
    <source>
        <dbReference type="ARBA" id="ARBA00022840"/>
    </source>
</evidence>
<evidence type="ECO:0000256" key="2">
    <source>
        <dbReference type="ARBA" id="ARBA00022448"/>
    </source>
</evidence>
<evidence type="ECO:0000256" key="1">
    <source>
        <dbReference type="ARBA" id="ARBA00005417"/>
    </source>
</evidence>
<comment type="similarity">
    <text evidence="1">Belongs to the ABC transporter superfamily.</text>
</comment>
<dbReference type="EMBL" id="KF901064">
    <property type="protein sequence ID" value="AIF16786.1"/>
    <property type="molecule type" value="Genomic_DNA"/>
</dbReference>
<dbReference type="Gene3D" id="3.40.50.300">
    <property type="entry name" value="P-loop containing nucleotide triphosphate hydrolases"/>
    <property type="match status" value="1"/>
</dbReference>
<evidence type="ECO:0000256" key="3">
    <source>
        <dbReference type="ARBA" id="ARBA00022741"/>
    </source>
</evidence>
<feature type="domain" description="ABC transporter" evidence="5">
    <location>
        <begin position="6"/>
        <end position="249"/>
    </location>
</feature>
<dbReference type="PROSITE" id="PS00211">
    <property type="entry name" value="ABC_TRANSPORTER_1"/>
    <property type="match status" value="1"/>
</dbReference>
<name>A0A075HK62_9ARCH</name>
<dbReference type="PANTHER" id="PTHR46743:SF2">
    <property type="entry name" value="TEICHOIC ACIDS EXPORT ATP-BINDING PROTEIN TAGH"/>
    <property type="match status" value="1"/>
</dbReference>
<dbReference type="InterPro" id="IPR027417">
    <property type="entry name" value="P-loop_NTPase"/>
</dbReference>
<gene>
    <name evidence="6" type="primary">ABC-2.A</name>
</gene>
<keyword evidence="4" id="KW-0067">ATP-binding</keyword>
<dbReference type="InterPro" id="IPR050683">
    <property type="entry name" value="Bact_Polysacc_Export_ATP-bd"/>
</dbReference>
<dbReference type="GO" id="GO:0016887">
    <property type="term" value="F:ATP hydrolysis activity"/>
    <property type="evidence" value="ECO:0007669"/>
    <property type="project" value="InterPro"/>
</dbReference>
<dbReference type="PROSITE" id="PS50893">
    <property type="entry name" value="ABC_TRANSPORTER_2"/>
    <property type="match status" value="1"/>
</dbReference>